<dbReference type="Gene3D" id="2.40.50.100">
    <property type="match status" value="1"/>
</dbReference>
<evidence type="ECO:0000259" key="6">
    <source>
        <dbReference type="Pfam" id="PF25967"/>
    </source>
</evidence>
<dbReference type="PANTHER" id="PTHR30469">
    <property type="entry name" value="MULTIDRUG RESISTANCE PROTEIN MDTA"/>
    <property type="match status" value="1"/>
</dbReference>
<keyword evidence="8" id="KW-1185">Reference proteome</keyword>
<evidence type="ECO:0000256" key="2">
    <source>
        <dbReference type="ARBA" id="ARBA00009477"/>
    </source>
</evidence>
<gene>
    <name evidence="7" type="ORF">DFR52_102722</name>
</gene>
<dbReference type="InterPro" id="IPR006143">
    <property type="entry name" value="RND_pump_MFP"/>
</dbReference>
<dbReference type="Pfam" id="PF25917">
    <property type="entry name" value="BSH_RND"/>
    <property type="match status" value="1"/>
</dbReference>
<keyword evidence="4" id="KW-0175">Coiled coil</keyword>
<evidence type="ECO:0000313" key="8">
    <source>
        <dbReference type="Proteomes" id="UP000246352"/>
    </source>
</evidence>
<proteinExistence type="inferred from homology"/>
<comment type="subcellular location">
    <subcellularLocation>
        <location evidence="1">Cell envelope</location>
    </subcellularLocation>
</comment>
<dbReference type="GO" id="GO:0015562">
    <property type="term" value="F:efflux transmembrane transporter activity"/>
    <property type="evidence" value="ECO:0007669"/>
    <property type="project" value="TreeGrafter"/>
</dbReference>
<dbReference type="Gene3D" id="2.40.420.20">
    <property type="match status" value="1"/>
</dbReference>
<comment type="similarity">
    <text evidence="2">Belongs to the membrane fusion protein (MFP) (TC 8.A.1) family.</text>
</comment>
<evidence type="ECO:0000256" key="1">
    <source>
        <dbReference type="ARBA" id="ARBA00004196"/>
    </source>
</evidence>
<dbReference type="NCBIfam" id="TIGR01730">
    <property type="entry name" value="RND_mfp"/>
    <property type="match status" value="1"/>
</dbReference>
<comment type="caution">
    <text evidence="7">The sequence shown here is derived from an EMBL/GenBank/DDBJ whole genome shotgun (WGS) entry which is preliminary data.</text>
</comment>
<evidence type="ECO:0000256" key="4">
    <source>
        <dbReference type="SAM" id="Coils"/>
    </source>
</evidence>
<organism evidence="7 8">
    <name type="scientific">Hoeflea marina</name>
    <dbReference type="NCBI Taxonomy" id="274592"/>
    <lineage>
        <taxon>Bacteria</taxon>
        <taxon>Pseudomonadati</taxon>
        <taxon>Pseudomonadota</taxon>
        <taxon>Alphaproteobacteria</taxon>
        <taxon>Hyphomicrobiales</taxon>
        <taxon>Rhizobiaceae</taxon>
        <taxon>Hoeflea</taxon>
    </lineage>
</organism>
<reference evidence="7 8" key="1">
    <citation type="submission" date="2018-05" db="EMBL/GenBank/DDBJ databases">
        <title>Genomic Encyclopedia of Type Strains, Phase IV (KMG-IV): sequencing the most valuable type-strain genomes for metagenomic binning, comparative biology and taxonomic classification.</title>
        <authorList>
            <person name="Goeker M."/>
        </authorList>
    </citation>
    <scope>NUCLEOTIDE SEQUENCE [LARGE SCALE GENOMIC DNA]</scope>
    <source>
        <strain evidence="7 8">DSM 16791</strain>
    </source>
</reference>
<evidence type="ECO:0000259" key="5">
    <source>
        <dbReference type="Pfam" id="PF25917"/>
    </source>
</evidence>
<dbReference type="EMBL" id="QGTR01000002">
    <property type="protein sequence ID" value="PWW02056.1"/>
    <property type="molecule type" value="Genomic_DNA"/>
</dbReference>
<evidence type="ECO:0000313" key="7">
    <source>
        <dbReference type="EMBL" id="PWW02056.1"/>
    </source>
</evidence>
<feature type="coiled-coil region" evidence="4">
    <location>
        <begin position="127"/>
        <end position="192"/>
    </location>
</feature>
<dbReference type="Gene3D" id="2.40.30.170">
    <property type="match status" value="1"/>
</dbReference>
<sequence>MKLDILLQRNAVADRLAHSASAFIVKHARTGQRGGKLTGTNQMLKILLFSLLTGAGLTGTQAATLTLEPSMVTEWKTVYGQVESRDVVPARARIGGVIVELTVNEGDPVKAGEQIGLIKDDKIAFQIAALDAQLAALQAQLSTAEAELKRGETLVAQGVITRQRLGQLSTDAEVARNALAAAEAQRDVITQQQSEGALVAPADGRVLTIPSSRGAVILAGEAVVNIGSGGFYLRLAIPERFAAELRQDAPIRIATAKGEARGVLVRIYPQIDNGRVIADVEVDGLDTEFVNARILVQVPVGSRQALAVPEAALQTRHGLDFVTVDHAGQVEERVVVRGETIDIDGKPNVEIMSGLSAGDTVVLP</sequence>
<protein>
    <submittedName>
        <fullName evidence="7">RND family efflux transporter MFP subunit</fullName>
    </submittedName>
</protein>
<dbReference type="Gene3D" id="1.10.287.470">
    <property type="entry name" value="Helix hairpin bin"/>
    <property type="match status" value="1"/>
</dbReference>
<dbReference type="GO" id="GO:1990281">
    <property type="term" value="C:efflux pump complex"/>
    <property type="evidence" value="ECO:0007669"/>
    <property type="project" value="TreeGrafter"/>
</dbReference>
<accession>A0A317PMS7</accession>
<feature type="domain" description="Multidrug resistance protein MdtA-like barrel-sandwich hybrid" evidence="5">
    <location>
        <begin position="88"/>
        <end position="225"/>
    </location>
</feature>
<dbReference type="Proteomes" id="UP000246352">
    <property type="component" value="Unassembled WGS sequence"/>
</dbReference>
<keyword evidence="3" id="KW-0813">Transport</keyword>
<dbReference type="InterPro" id="IPR058625">
    <property type="entry name" value="MdtA-like_BSH"/>
</dbReference>
<dbReference type="InterPro" id="IPR058627">
    <property type="entry name" value="MdtA-like_C"/>
</dbReference>
<dbReference type="AlphaFoldDB" id="A0A317PMS7"/>
<feature type="domain" description="Multidrug resistance protein MdtA-like C-terminal permuted SH3" evidence="6">
    <location>
        <begin position="304"/>
        <end position="362"/>
    </location>
</feature>
<evidence type="ECO:0000256" key="3">
    <source>
        <dbReference type="ARBA" id="ARBA00022448"/>
    </source>
</evidence>
<dbReference type="PANTHER" id="PTHR30469:SF15">
    <property type="entry name" value="HLYD FAMILY OF SECRETION PROTEINS"/>
    <property type="match status" value="1"/>
</dbReference>
<name>A0A317PMS7_9HYPH</name>
<dbReference type="SUPFAM" id="SSF111369">
    <property type="entry name" value="HlyD-like secretion proteins"/>
    <property type="match status" value="1"/>
</dbReference>
<dbReference type="Pfam" id="PF25967">
    <property type="entry name" value="RND-MFP_C"/>
    <property type="match status" value="1"/>
</dbReference>